<evidence type="ECO:0000256" key="11">
    <source>
        <dbReference type="ARBA" id="ARBA00023315"/>
    </source>
</evidence>
<dbReference type="InterPro" id="IPR000182">
    <property type="entry name" value="GNAT_dom"/>
</dbReference>
<protein>
    <recommendedName>
        <fullName evidence="3">histone acetyltransferase</fullName>
        <ecNumber evidence="3">2.3.1.48</ecNumber>
    </recommendedName>
</protein>
<gene>
    <name evidence="15" type="ORF">PBRASI_LOCUS6718</name>
</gene>
<dbReference type="Gene3D" id="1.20.920.10">
    <property type="entry name" value="Bromodomain-like"/>
    <property type="match status" value="1"/>
</dbReference>
<keyword evidence="16" id="KW-1185">Reference proteome</keyword>
<dbReference type="PROSITE" id="PS51186">
    <property type="entry name" value="GNAT"/>
    <property type="match status" value="1"/>
</dbReference>
<dbReference type="PROSITE" id="PS00633">
    <property type="entry name" value="BROMODOMAIN_1"/>
    <property type="match status" value="1"/>
</dbReference>
<evidence type="ECO:0000256" key="6">
    <source>
        <dbReference type="ARBA" id="ARBA00023015"/>
    </source>
</evidence>
<dbReference type="PANTHER" id="PTHR45750">
    <property type="entry name" value="GH11602P"/>
    <property type="match status" value="1"/>
</dbReference>
<dbReference type="SUPFAM" id="SSF47370">
    <property type="entry name" value="Bromodomain"/>
    <property type="match status" value="1"/>
</dbReference>
<dbReference type="PANTHER" id="PTHR45750:SF3">
    <property type="entry name" value="HISTONE ACETYLTRANSFERASE"/>
    <property type="match status" value="1"/>
</dbReference>
<evidence type="ECO:0000256" key="12">
    <source>
        <dbReference type="PROSITE-ProRule" id="PRU00035"/>
    </source>
</evidence>
<evidence type="ECO:0000259" key="14">
    <source>
        <dbReference type="PROSITE" id="PS51186"/>
    </source>
</evidence>
<evidence type="ECO:0000259" key="13">
    <source>
        <dbReference type="PROSITE" id="PS50014"/>
    </source>
</evidence>
<dbReference type="GO" id="GO:0010484">
    <property type="term" value="F:histone H3 acetyltransferase activity"/>
    <property type="evidence" value="ECO:0007669"/>
    <property type="project" value="TreeGrafter"/>
</dbReference>
<dbReference type="CDD" id="cd04301">
    <property type="entry name" value="NAT_SF"/>
    <property type="match status" value="1"/>
</dbReference>
<evidence type="ECO:0000313" key="15">
    <source>
        <dbReference type="EMBL" id="CAG8582917.1"/>
    </source>
</evidence>
<evidence type="ECO:0000256" key="3">
    <source>
        <dbReference type="ARBA" id="ARBA00013184"/>
    </source>
</evidence>
<dbReference type="EC" id="2.3.1.48" evidence="3"/>
<dbReference type="EMBL" id="CAJVPI010000928">
    <property type="protein sequence ID" value="CAG8582917.1"/>
    <property type="molecule type" value="Genomic_DNA"/>
</dbReference>
<dbReference type="PROSITE" id="PS50014">
    <property type="entry name" value="BROMODOMAIN_2"/>
    <property type="match status" value="1"/>
</dbReference>
<dbReference type="InterPro" id="IPR001487">
    <property type="entry name" value="Bromodomain"/>
</dbReference>
<dbReference type="Pfam" id="PF00439">
    <property type="entry name" value="Bromodomain"/>
    <property type="match status" value="1"/>
</dbReference>
<keyword evidence="8" id="KW-0010">Activator</keyword>
<reference evidence="15" key="1">
    <citation type="submission" date="2021-06" db="EMBL/GenBank/DDBJ databases">
        <authorList>
            <person name="Kallberg Y."/>
            <person name="Tangrot J."/>
            <person name="Rosling A."/>
        </authorList>
    </citation>
    <scope>NUCLEOTIDE SEQUENCE</scope>
    <source>
        <strain evidence="15">BR232B</strain>
    </source>
</reference>
<keyword evidence="11" id="KW-0012">Acyltransferase</keyword>
<keyword evidence="9" id="KW-0804">Transcription</keyword>
<feature type="domain" description="N-acetyltransferase" evidence="14">
    <location>
        <begin position="18"/>
        <end position="171"/>
    </location>
</feature>
<evidence type="ECO:0000256" key="9">
    <source>
        <dbReference type="ARBA" id="ARBA00023163"/>
    </source>
</evidence>
<evidence type="ECO:0000256" key="1">
    <source>
        <dbReference type="ARBA" id="ARBA00004123"/>
    </source>
</evidence>
<comment type="similarity">
    <text evidence="2">Belongs to the acetyltransferase family. GCN5 subfamily.</text>
</comment>
<dbReference type="Proteomes" id="UP000789739">
    <property type="component" value="Unassembled WGS sequence"/>
</dbReference>
<dbReference type="GO" id="GO:0045944">
    <property type="term" value="P:positive regulation of transcription by RNA polymerase II"/>
    <property type="evidence" value="ECO:0007669"/>
    <property type="project" value="TreeGrafter"/>
</dbReference>
<dbReference type="InterPro" id="IPR016181">
    <property type="entry name" value="Acyl_CoA_acyltransferase"/>
</dbReference>
<comment type="subcellular location">
    <subcellularLocation>
        <location evidence="1">Nucleus</location>
    </subcellularLocation>
</comment>
<dbReference type="InterPro" id="IPR037800">
    <property type="entry name" value="GCN5"/>
</dbReference>
<proteinExistence type="inferred from homology"/>
<evidence type="ECO:0000313" key="16">
    <source>
        <dbReference type="Proteomes" id="UP000789739"/>
    </source>
</evidence>
<keyword evidence="4" id="KW-0808">Transferase</keyword>
<dbReference type="OrthoDB" id="1937912at2759"/>
<dbReference type="GO" id="GO:0000123">
    <property type="term" value="C:histone acetyltransferase complex"/>
    <property type="evidence" value="ECO:0007669"/>
    <property type="project" value="TreeGrafter"/>
</dbReference>
<evidence type="ECO:0000256" key="10">
    <source>
        <dbReference type="ARBA" id="ARBA00023242"/>
    </source>
</evidence>
<dbReference type="CDD" id="cd05509">
    <property type="entry name" value="Bromo_gcn5_like"/>
    <property type="match status" value="1"/>
</dbReference>
<dbReference type="SUPFAM" id="SSF55729">
    <property type="entry name" value="Acyl-CoA N-acyltransferases (Nat)"/>
    <property type="match status" value="1"/>
</dbReference>
<dbReference type="Pfam" id="PF00583">
    <property type="entry name" value="Acetyltransf_1"/>
    <property type="match status" value="1"/>
</dbReference>
<keyword evidence="7 12" id="KW-0103">Bromodomain</keyword>
<keyword evidence="6" id="KW-0805">Transcription regulation</keyword>
<evidence type="ECO:0000256" key="4">
    <source>
        <dbReference type="ARBA" id="ARBA00022679"/>
    </source>
</evidence>
<dbReference type="PRINTS" id="PR00503">
    <property type="entry name" value="BROMODOMAIN"/>
</dbReference>
<dbReference type="SMART" id="SM00297">
    <property type="entry name" value="BROMO"/>
    <property type="match status" value="1"/>
</dbReference>
<keyword evidence="10" id="KW-0539">Nucleus</keyword>
<dbReference type="InterPro" id="IPR018359">
    <property type="entry name" value="Bromodomain_CS"/>
</dbReference>
<dbReference type="Gene3D" id="3.40.630.30">
    <property type="match status" value="1"/>
</dbReference>
<dbReference type="GO" id="GO:0005634">
    <property type="term" value="C:nucleus"/>
    <property type="evidence" value="ECO:0007669"/>
    <property type="project" value="UniProtKB-SubCell"/>
</dbReference>
<dbReference type="AlphaFoldDB" id="A0A9N9G7K2"/>
<feature type="domain" description="Bromo" evidence="13">
    <location>
        <begin position="258"/>
        <end position="328"/>
    </location>
</feature>
<accession>A0A9N9G7K2</accession>
<dbReference type="InterPro" id="IPR036427">
    <property type="entry name" value="Bromodomain-like_sf"/>
</dbReference>
<name>A0A9N9G7K2_9GLOM</name>
<organism evidence="15 16">
    <name type="scientific">Paraglomus brasilianum</name>
    <dbReference type="NCBI Taxonomy" id="144538"/>
    <lineage>
        <taxon>Eukaryota</taxon>
        <taxon>Fungi</taxon>
        <taxon>Fungi incertae sedis</taxon>
        <taxon>Mucoromycota</taxon>
        <taxon>Glomeromycotina</taxon>
        <taxon>Glomeromycetes</taxon>
        <taxon>Paraglomerales</taxon>
        <taxon>Paraglomeraceae</taxon>
        <taxon>Paraglomus</taxon>
    </lineage>
</organism>
<comment type="caution">
    <text evidence="15">The sequence shown here is derived from an EMBL/GenBank/DDBJ whole genome shotgun (WGS) entry which is preliminary data.</text>
</comment>
<keyword evidence="5" id="KW-0156">Chromatin regulator</keyword>
<evidence type="ECO:0000256" key="2">
    <source>
        <dbReference type="ARBA" id="ARBA00008607"/>
    </source>
</evidence>
<evidence type="ECO:0000256" key="7">
    <source>
        <dbReference type="ARBA" id="ARBA00023117"/>
    </source>
</evidence>
<evidence type="ECO:0000256" key="5">
    <source>
        <dbReference type="ARBA" id="ARBA00022853"/>
    </source>
</evidence>
<evidence type="ECO:0000256" key="8">
    <source>
        <dbReference type="ARBA" id="ARBA00023159"/>
    </source>
</evidence>
<sequence length="349" mass="40815">MESKQDSLRKSEEIEFLNIYNDRKPESLILLTSVKNLFFIQLPNMPKTYITRVVYDFNHRSMIVKKKSSTTKVLGAITYRPFLERKFAEIVFCAVDSDEQVKGYGSRLMNQFKDYITTHSDITHFLTYADDLAIGFFKRNGFSTEITLEYSIWAKHIKDYTGGTLMQSRLVPKVKYVEARQTLESQRLAVKEKLKERYAYVKVHQGLKFPKGDGKLFDPLSIPGVKEAGWTPEMEMRARKTICLPHYRIMVTVLEALKEQNCAWPFREPVDAKIVSDYYDVIKQPMDLSTLEKNLKNDKYQTIKQFADDVQKIFDNCRLYNAKNTLYYAAADELEGFFRNKMHEEGVRL</sequence>